<evidence type="ECO:0000313" key="10">
    <source>
        <dbReference type="Proteomes" id="UP000587880"/>
    </source>
</evidence>
<dbReference type="RefSeq" id="WP_168980923.1">
    <property type="nucleotide sequence ID" value="NZ_JABAGD010000002.1"/>
</dbReference>
<evidence type="ECO:0000256" key="7">
    <source>
        <dbReference type="ARBA" id="ARBA00022777"/>
    </source>
</evidence>
<sequence>MKRRFLLASHGRLADGMHESVKIIIGKQDNISTLCAYISSEKNLSQQVKEVINNLEDGEELIVITDIFGGSVNNEFMKYINYENLHIISSMCLPLVIELITSQEESTEKLIEETIKNTQENIKYCNKTFHTAKSIRDEEF</sequence>
<dbReference type="Gene3D" id="3.40.50.510">
    <property type="entry name" value="Phosphotransferase system, mannose-type IIA component"/>
    <property type="match status" value="1"/>
</dbReference>
<dbReference type="Proteomes" id="UP000587880">
    <property type="component" value="Unassembled WGS sequence"/>
</dbReference>
<feature type="domain" description="PTS EIIA type-4" evidence="8">
    <location>
        <begin position="2"/>
        <end position="122"/>
    </location>
</feature>
<dbReference type="InterPro" id="IPR033887">
    <property type="entry name" value="PTS_IIA_man"/>
</dbReference>
<dbReference type="AlphaFoldDB" id="A0A7X9XMT1"/>
<evidence type="ECO:0000256" key="3">
    <source>
        <dbReference type="ARBA" id="ARBA00022490"/>
    </source>
</evidence>
<evidence type="ECO:0000313" key="9">
    <source>
        <dbReference type="EMBL" id="NMF03513.1"/>
    </source>
</evidence>
<dbReference type="SUPFAM" id="SSF53062">
    <property type="entry name" value="PTS system fructose IIA component-like"/>
    <property type="match status" value="1"/>
</dbReference>
<evidence type="ECO:0000256" key="1">
    <source>
        <dbReference type="ARBA" id="ARBA00004496"/>
    </source>
</evidence>
<evidence type="ECO:0000256" key="4">
    <source>
        <dbReference type="ARBA" id="ARBA00022597"/>
    </source>
</evidence>
<dbReference type="CDD" id="cd00006">
    <property type="entry name" value="PTS_IIA_man"/>
    <property type="match status" value="1"/>
</dbReference>
<keyword evidence="4 9" id="KW-0762">Sugar transport</keyword>
<comment type="caution">
    <text evidence="9">The sequence shown here is derived from an EMBL/GenBank/DDBJ whole genome shotgun (WGS) entry which is preliminary data.</text>
</comment>
<dbReference type="InterPro" id="IPR051471">
    <property type="entry name" value="Bacterial_PTS_sugar_comp"/>
</dbReference>
<dbReference type="PANTHER" id="PTHR33799:SF1">
    <property type="entry name" value="PTS SYSTEM MANNOSE-SPECIFIC EIIAB COMPONENT-RELATED"/>
    <property type="match status" value="1"/>
</dbReference>
<protein>
    <submittedName>
        <fullName evidence="9">PTS sugar transporter</fullName>
    </submittedName>
</protein>
<keyword evidence="3" id="KW-0963">Cytoplasm</keyword>
<evidence type="ECO:0000259" key="8">
    <source>
        <dbReference type="PROSITE" id="PS51096"/>
    </source>
</evidence>
<dbReference type="GO" id="GO:0005737">
    <property type="term" value="C:cytoplasm"/>
    <property type="evidence" value="ECO:0007669"/>
    <property type="project" value="UniProtKB-SubCell"/>
</dbReference>
<dbReference type="Pfam" id="PF03610">
    <property type="entry name" value="EIIA-man"/>
    <property type="match status" value="1"/>
</dbReference>
<dbReference type="PANTHER" id="PTHR33799">
    <property type="entry name" value="PTS PERMEASE-RELATED-RELATED"/>
    <property type="match status" value="1"/>
</dbReference>
<evidence type="ECO:0000256" key="2">
    <source>
        <dbReference type="ARBA" id="ARBA00022448"/>
    </source>
</evidence>
<dbReference type="GO" id="GO:0016301">
    <property type="term" value="F:kinase activity"/>
    <property type="evidence" value="ECO:0007669"/>
    <property type="project" value="UniProtKB-KW"/>
</dbReference>
<dbReference type="PROSITE" id="PS51096">
    <property type="entry name" value="PTS_EIIA_TYPE_4"/>
    <property type="match status" value="1"/>
</dbReference>
<dbReference type="EMBL" id="JABAGD010000002">
    <property type="protein sequence ID" value="NMF03513.1"/>
    <property type="molecule type" value="Genomic_DNA"/>
</dbReference>
<reference evidence="9 10" key="1">
    <citation type="submission" date="2020-04" db="EMBL/GenBank/DDBJ databases">
        <authorList>
            <person name="Hitch T.C.A."/>
            <person name="Wylensek D."/>
            <person name="Clavel T."/>
        </authorList>
    </citation>
    <scope>NUCLEOTIDE SEQUENCE [LARGE SCALE GENOMIC DNA]</scope>
    <source>
        <strain evidence="9 10">WB01_NA02</strain>
    </source>
</reference>
<name>A0A7X9XMT1_CLOBE</name>
<comment type="subcellular location">
    <subcellularLocation>
        <location evidence="1">Cytoplasm</location>
    </subcellularLocation>
</comment>
<dbReference type="GO" id="GO:0009401">
    <property type="term" value="P:phosphoenolpyruvate-dependent sugar phosphotransferase system"/>
    <property type="evidence" value="ECO:0007669"/>
    <property type="project" value="UniProtKB-KW"/>
</dbReference>
<keyword evidence="7" id="KW-0418">Kinase</keyword>
<dbReference type="GO" id="GO:0016020">
    <property type="term" value="C:membrane"/>
    <property type="evidence" value="ECO:0007669"/>
    <property type="project" value="InterPro"/>
</dbReference>
<proteinExistence type="predicted"/>
<evidence type="ECO:0000256" key="5">
    <source>
        <dbReference type="ARBA" id="ARBA00022679"/>
    </source>
</evidence>
<keyword evidence="6" id="KW-0598">Phosphotransferase system</keyword>
<gene>
    <name evidence="9" type="ORF">HF849_01920</name>
</gene>
<keyword evidence="2" id="KW-0813">Transport</keyword>
<accession>A0A7X9XMT1</accession>
<dbReference type="InterPro" id="IPR036662">
    <property type="entry name" value="PTS_EIIA_man-typ_sf"/>
</dbReference>
<organism evidence="9 10">
    <name type="scientific">Clostridium beijerinckii</name>
    <name type="common">Clostridium MP</name>
    <dbReference type="NCBI Taxonomy" id="1520"/>
    <lineage>
        <taxon>Bacteria</taxon>
        <taxon>Bacillati</taxon>
        <taxon>Bacillota</taxon>
        <taxon>Clostridia</taxon>
        <taxon>Eubacteriales</taxon>
        <taxon>Clostridiaceae</taxon>
        <taxon>Clostridium</taxon>
    </lineage>
</organism>
<keyword evidence="5" id="KW-0808">Transferase</keyword>
<dbReference type="InterPro" id="IPR004701">
    <property type="entry name" value="PTS_EIIA_man-typ"/>
</dbReference>
<evidence type="ECO:0000256" key="6">
    <source>
        <dbReference type="ARBA" id="ARBA00022683"/>
    </source>
</evidence>